<evidence type="ECO:0000256" key="2">
    <source>
        <dbReference type="ARBA" id="ARBA00004496"/>
    </source>
</evidence>
<reference evidence="12" key="1">
    <citation type="submission" date="2025-05" db="UniProtKB">
        <authorList>
            <consortium name="EnsemblMetazoa"/>
        </authorList>
    </citation>
    <scope>IDENTIFICATION</scope>
    <source>
        <strain evidence="12">Ngousso</strain>
    </source>
</reference>
<dbReference type="InterPro" id="IPR023379">
    <property type="entry name" value="BART_dom"/>
</dbReference>
<organism evidence="12 13">
    <name type="scientific">Anopheles coluzzii</name>
    <name type="common">African malaria mosquito</name>
    <dbReference type="NCBI Taxonomy" id="1518534"/>
    <lineage>
        <taxon>Eukaryota</taxon>
        <taxon>Metazoa</taxon>
        <taxon>Ecdysozoa</taxon>
        <taxon>Arthropoda</taxon>
        <taxon>Hexapoda</taxon>
        <taxon>Insecta</taxon>
        <taxon>Pterygota</taxon>
        <taxon>Neoptera</taxon>
        <taxon>Endopterygota</taxon>
        <taxon>Diptera</taxon>
        <taxon>Nematocera</taxon>
        <taxon>Culicoidea</taxon>
        <taxon>Culicidae</taxon>
        <taxon>Anophelinae</taxon>
        <taxon>Anopheles</taxon>
    </lineage>
</organism>
<dbReference type="InterPro" id="IPR038888">
    <property type="entry name" value="CFAP36"/>
</dbReference>
<keyword evidence="8" id="KW-0966">Cell projection</keyword>
<evidence type="ECO:0000313" key="13">
    <source>
        <dbReference type="Proteomes" id="UP001105220"/>
    </source>
</evidence>
<protein>
    <recommendedName>
        <fullName evidence="4">Cilia- and flagella-associated protein 36</fullName>
    </recommendedName>
    <alternativeName>
        <fullName evidence="9">Coiled-coil domain-containing protein 104</fullName>
    </alternativeName>
</protein>
<evidence type="ECO:0000313" key="12">
    <source>
        <dbReference type="EnsemblMetazoa" id="ACON003401.P186"/>
    </source>
</evidence>
<evidence type="ECO:0000256" key="1">
    <source>
        <dbReference type="ARBA" id="ARBA00004138"/>
    </source>
</evidence>
<accession>A0ABM2AHY0</accession>
<evidence type="ECO:0000256" key="6">
    <source>
        <dbReference type="ARBA" id="ARBA00023054"/>
    </source>
</evidence>
<dbReference type="Pfam" id="PF11527">
    <property type="entry name" value="ARL2_Bind_BART"/>
    <property type="match status" value="1"/>
</dbReference>
<evidence type="ECO:0000256" key="8">
    <source>
        <dbReference type="ARBA" id="ARBA00023273"/>
    </source>
</evidence>
<dbReference type="RefSeq" id="XP_040228424.2">
    <property type="nucleotide sequence ID" value="XM_040372490.2"/>
</dbReference>
<keyword evidence="7" id="KW-0969">Cilium</keyword>
<dbReference type="EnsemblMetazoa" id="ACON003401.R186">
    <property type="protein sequence ID" value="ACON003401.P186"/>
    <property type="gene ID" value="ACON003401"/>
</dbReference>
<dbReference type="Proteomes" id="UP001105220">
    <property type="component" value="Unplaced"/>
</dbReference>
<dbReference type="PANTHER" id="PTHR21532:SF0">
    <property type="entry name" value="CILIA- AND FLAGELLA-ASSOCIATED PROTEIN 36"/>
    <property type="match status" value="1"/>
</dbReference>
<keyword evidence="13" id="KW-1185">Reference proteome</keyword>
<dbReference type="InterPro" id="IPR042541">
    <property type="entry name" value="BART_sf"/>
</dbReference>
<keyword evidence="6" id="KW-0175">Coiled coil</keyword>
<proteinExistence type="inferred from homology"/>
<evidence type="ECO:0000256" key="5">
    <source>
        <dbReference type="ARBA" id="ARBA00022490"/>
    </source>
</evidence>
<evidence type="ECO:0000256" key="4">
    <source>
        <dbReference type="ARBA" id="ARBA00021815"/>
    </source>
</evidence>
<dbReference type="PANTHER" id="PTHR21532">
    <property type="entry name" value="PHOSPHODIESTERASE HL"/>
    <property type="match status" value="1"/>
</dbReference>
<sequence>MADDNSWVFDSLVCFLHGPVWNAPLQTFIEDKSIIFDPNLQPDENNPDFRKVHDEYKNLVDYMLGSFMEEMQITPEQFEFACLEGRHVASLGSAGAAGARAASAGTTGGSSDRTDQSGGNTFSFHQGLFQQIWAANDIRIFIRMMVQRNVELQLQALDLIERRSQSLSSKRDEGSVDGAGGEAGDTGSELKPAEDTPEEREIEQDILKSVENELKVPLLTEGDAGAPDQTQASALAGTLEGGLPGTASDKFQRLNLFFDQEKINTDDMKARQEYLRTQRDKILTIKKQARARQLNETIRKSERPASAQVAQKFLDGETESVTVEPPEGSLQLRKMLAQRLRNEVAIDKQPYRRTRSTRNIRRS</sequence>
<dbReference type="GeneID" id="120952911"/>
<evidence type="ECO:0000256" key="3">
    <source>
        <dbReference type="ARBA" id="ARBA00007460"/>
    </source>
</evidence>
<feature type="compositionally biased region" description="Basic and acidic residues" evidence="10">
    <location>
        <begin position="164"/>
        <end position="174"/>
    </location>
</feature>
<feature type="domain" description="BART" evidence="11">
    <location>
        <begin position="5"/>
        <end position="153"/>
    </location>
</feature>
<evidence type="ECO:0000256" key="7">
    <source>
        <dbReference type="ARBA" id="ARBA00023069"/>
    </source>
</evidence>
<keyword evidence="5" id="KW-0963">Cytoplasm</keyword>
<evidence type="ECO:0000256" key="9">
    <source>
        <dbReference type="ARBA" id="ARBA00031593"/>
    </source>
</evidence>
<feature type="region of interest" description="Disordered" evidence="10">
    <location>
        <begin position="164"/>
        <end position="201"/>
    </location>
</feature>
<comment type="similarity">
    <text evidence="3">Belongs to the CFAP36 family.</text>
</comment>
<name>A0ABM2AHY0_ANOCL</name>
<comment type="subcellular location">
    <subcellularLocation>
        <location evidence="1">Cell projection</location>
        <location evidence="1">Cilium</location>
    </subcellularLocation>
    <subcellularLocation>
        <location evidence="2">Cytoplasm</location>
    </subcellularLocation>
</comment>
<dbReference type="Gene3D" id="1.20.1520.10">
    <property type="entry name" value="ADP-ribosylation factor-like 2-binding protein, domain"/>
    <property type="match status" value="1"/>
</dbReference>
<evidence type="ECO:0000256" key="10">
    <source>
        <dbReference type="SAM" id="MobiDB-lite"/>
    </source>
</evidence>
<evidence type="ECO:0000259" key="11">
    <source>
        <dbReference type="Pfam" id="PF11527"/>
    </source>
</evidence>